<keyword evidence="6 11" id="KW-0378">Hydrolase</keyword>
<reference evidence="13 14" key="1">
    <citation type="submission" date="2020-11" db="EMBL/GenBank/DDBJ databases">
        <title>Pedobacter endophytica, an endophytic bacteria isolated form Carex pumila.</title>
        <authorList>
            <person name="Peng Y."/>
            <person name="Jiang L."/>
            <person name="Lee J."/>
        </authorList>
    </citation>
    <scope>NUCLEOTIDE SEQUENCE [LARGE SCALE GENOMIC DNA]</scope>
    <source>
        <strain evidence="13 14">JBR3-12</strain>
    </source>
</reference>
<dbReference type="EMBL" id="CP064939">
    <property type="protein sequence ID" value="QPH40946.1"/>
    <property type="molecule type" value="Genomic_DNA"/>
</dbReference>
<organism evidence="13 14">
    <name type="scientific">Pedobacter endophyticus</name>
    <dbReference type="NCBI Taxonomy" id="2789740"/>
    <lineage>
        <taxon>Bacteria</taxon>
        <taxon>Pseudomonadati</taxon>
        <taxon>Bacteroidota</taxon>
        <taxon>Sphingobacteriia</taxon>
        <taxon>Sphingobacteriales</taxon>
        <taxon>Sphingobacteriaceae</taxon>
        <taxon>Pedobacter</taxon>
    </lineage>
</organism>
<protein>
    <recommendedName>
        <fullName evidence="11">Zinc metalloprotease</fullName>
        <ecNumber evidence="11">3.4.24.-</ecNumber>
    </recommendedName>
</protein>
<dbReference type="SUPFAM" id="SSF50156">
    <property type="entry name" value="PDZ domain-like"/>
    <property type="match status" value="2"/>
</dbReference>
<dbReference type="GO" id="GO:0004222">
    <property type="term" value="F:metalloendopeptidase activity"/>
    <property type="evidence" value="ECO:0007669"/>
    <property type="project" value="InterPro"/>
</dbReference>
<evidence type="ECO:0000259" key="12">
    <source>
        <dbReference type="Pfam" id="PF02163"/>
    </source>
</evidence>
<gene>
    <name evidence="13" type="primary">rseP</name>
    <name evidence="13" type="ORF">IZT61_06705</name>
</gene>
<dbReference type="GO" id="GO:0006508">
    <property type="term" value="P:proteolysis"/>
    <property type="evidence" value="ECO:0007669"/>
    <property type="project" value="UniProtKB-KW"/>
</dbReference>
<sequence>MNGLIMAGQLLLGLSLLVILHELGHFLAARAFGIKVEKFYLFFDAWGFKLFSFKKGDVEYGVGWLPLGGYVKIAGMIDESMDTEQMAQPAQPWEFRSKPAWQRLIVMLGGIIVNIIVGIIIFWMLTFNYGQNYTVNEKLTDGISVGNIGKEIGLKNGDRILAINGNKLIRFEDAISSKVLFDGAQLTILRGNKTLYVSVPDTILNKISKNDRENFIAPRYRMQRIDKVSVPDPSVDEQSFFGKLTDKIFGSKFEKPTYPAYSAGIKPGDSVLTVNGKAITFLDQFKEEVSANKSKKITITALRNGKPVSFNPTVSKDGTIGVIPNVNVPESAHIEFGFAESLPIGVTMAKSTFLDNAKGIGKMLTGKLSARNISSPIGIAKVYGATFDWVKFWTLTGLISMALAFMNLLPIPGLDGGHVVFLLIEMVQRKPVSEKVLEKAQIVGFVILICLMVFAFGSDILKSFGK</sequence>
<evidence type="ECO:0000256" key="11">
    <source>
        <dbReference type="RuleBase" id="RU362031"/>
    </source>
</evidence>
<evidence type="ECO:0000256" key="3">
    <source>
        <dbReference type="ARBA" id="ARBA00007931"/>
    </source>
</evidence>
<keyword evidence="4 13" id="KW-0645">Protease</keyword>
<feature type="transmembrane region" description="Helical" evidence="11">
    <location>
        <begin position="442"/>
        <end position="461"/>
    </location>
</feature>
<evidence type="ECO:0000256" key="9">
    <source>
        <dbReference type="ARBA" id="ARBA00023049"/>
    </source>
</evidence>
<dbReference type="Pfam" id="PF02163">
    <property type="entry name" value="Peptidase_M50"/>
    <property type="match status" value="1"/>
</dbReference>
<evidence type="ECO:0000256" key="4">
    <source>
        <dbReference type="ARBA" id="ARBA00022670"/>
    </source>
</evidence>
<feature type="transmembrane region" description="Helical" evidence="11">
    <location>
        <begin position="104"/>
        <end position="125"/>
    </location>
</feature>
<evidence type="ECO:0000256" key="8">
    <source>
        <dbReference type="ARBA" id="ARBA00022989"/>
    </source>
</evidence>
<dbReference type="GO" id="GO:0046872">
    <property type="term" value="F:metal ion binding"/>
    <property type="evidence" value="ECO:0007669"/>
    <property type="project" value="UniProtKB-KW"/>
</dbReference>
<proteinExistence type="inferred from homology"/>
<comment type="cofactor">
    <cofactor evidence="1 11">
        <name>Zn(2+)</name>
        <dbReference type="ChEBI" id="CHEBI:29105"/>
    </cofactor>
</comment>
<evidence type="ECO:0000256" key="6">
    <source>
        <dbReference type="ARBA" id="ARBA00022801"/>
    </source>
</evidence>
<dbReference type="InterPro" id="IPR004387">
    <property type="entry name" value="Pept_M50_Zn"/>
</dbReference>
<dbReference type="Gene3D" id="2.30.42.10">
    <property type="match status" value="2"/>
</dbReference>
<evidence type="ECO:0000256" key="5">
    <source>
        <dbReference type="ARBA" id="ARBA00022692"/>
    </source>
</evidence>
<feature type="transmembrane region" description="Helical" evidence="11">
    <location>
        <begin position="392"/>
        <end position="411"/>
    </location>
</feature>
<comment type="subcellular location">
    <subcellularLocation>
        <location evidence="2">Membrane</location>
        <topology evidence="2">Multi-pass membrane protein</topology>
    </subcellularLocation>
</comment>
<dbReference type="InterPro" id="IPR008915">
    <property type="entry name" value="Peptidase_M50"/>
</dbReference>
<evidence type="ECO:0000256" key="7">
    <source>
        <dbReference type="ARBA" id="ARBA00022833"/>
    </source>
</evidence>
<dbReference type="PANTHER" id="PTHR42837:SF2">
    <property type="entry name" value="MEMBRANE METALLOPROTEASE ARASP2, CHLOROPLASTIC-RELATED"/>
    <property type="match status" value="1"/>
</dbReference>
<dbReference type="GO" id="GO:0016020">
    <property type="term" value="C:membrane"/>
    <property type="evidence" value="ECO:0007669"/>
    <property type="project" value="UniProtKB-SubCell"/>
</dbReference>
<dbReference type="KEGG" id="pex:IZT61_06705"/>
<comment type="similarity">
    <text evidence="3 11">Belongs to the peptidase M50B family.</text>
</comment>
<evidence type="ECO:0000256" key="10">
    <source>
        <dbReference type="ARBA" id="ARBA00023136"/>
    </source>
</evidence>
<keyword evidence="11" id="KW-0479">Metal-binding</keyword>
<name>A0A7S9L2H6_9SPHI</name>
<dbReference type="Proteomes" id="UP000594759">
    <property type="component" value="Chromosome"/>
</dbReference>
<keyword evidence="8 11" id="KW-1133">Transmembrane helix</keyword>
<feature type="domain" description="Peptidase M50" evidence="12">
    <location>
        <begin position="10"/>
        <end position="450"/>
    </location>
</feature>
<evidence type="ECO:0000313" key="14">
    <source>
        <dbReference type="Proteomes" id="UP000594759"/>
    </source>
</evidence>
<evidence type="ECO:0000256" key="1">
    <source>
        <dbReference type="ARBA" id="ARBA00001947"/>
    </source>
</evidence>
<keyword evidence="9 11" id="KW-0482">Metalloprotease</keyword>
<evidence type="ECO:0000313" key="13">
    <source>
        <dbReference type="EMBL" id="QPH40946.1"/>
    </source>
</evidence>
<dbReference type="CDD" id="cd06163">
    <property type="entry name" value="S2P-M50_PDZ_RseP-like"/>
    <property type="match status" value="2"/>
</dbReference>
<dbReference type="RefSeq" id="WP_196100398.1">
    <property type="nucleotide sequence ID" value="NZ_CP064939.1"/>
</dbReference>
<dbReference type="AlphaFoldDB" id="A0A7S9L2H6"/>
<keyword evidence="10 11" id="KW-0472">Membrane</keyword>
<accession>A0A7S9L2H6</accession>
<evidence type="ECO:0000256" key="2">
    <source>
        <dbReference type="ARBA" id="ARBA00004141"/>
    </source>
</evidence>
<dbReference type="NCBIfam" id="TIGR00054">
    <property type="entry name" value="RIP metalloprotease RseP"/>
    <property type="match status" value="1"/>
</dbReference>
<keyword evidence="14" id="KW-1185">Reference proteome</keyword>
<dbReference type="EC" id="3.4.24.-" evidence="11"/>
<keyword evidence="7 11" id="KW-0862">Zinc</keyword>
<dbReference type="PANTHER" id="PTHR42837">
    <property type="entry name" value="REGULATOR OF SIGMA-E PROTEASE RSEP"/>
    <property type="match status" value="1"/>
</dbReference>
<dbReference type="InterPro" id="IPR036034">
    <property type="entry name" value="PDZ_sf"/>
</dbReference>
<keyword evidence="5 11" id="KW-0812">Transmembrane</keyword>